<reference evidence="1" key="1">
    <citation type="submission" date="2019-08" db="EMBL/GenBank/DDBJ databases">
        <authorList>
            <person name="Kucharzyk K."/>
            <person name="Murdoch R.W."/>
            <person name="Higgins S."/>
            <person name="Loffler F."/>
        </authorList>
    </citation>
    <scope>NUCLEOTIDE SEQUENCE</scope>
</reference>
<gene>
    <name evidence="1" type="ORF">SDC9_98626</name>
</gene>
<sequence>MYRPALWNVIKNLAFGEVFLLPIINNIEHVIINAYWTGYTTSGMIML</sequence>
<evidence type="ECO:0000313" key="1">
    <source>
        <dbReference type="EMBL" id="MPM51875.1"/>
    </source>
</evidence>
<organism evidence="1">
    <name type="scientific">bioreactor metagenome</name>
    <dbReference type="NCBI Taxonomy" id="1076179"/>
    <lineage>
        <taxon>unclassified sequences</taxon>
        <taxon>metagenomes</taxon>
        <taxon>ecological metagenomes</taxon>
    </lineage>
</organism>
<accession>A0A645AF90</accession>
<comment type="caution">
    <text evidence="1">The sequence shown here is derived from an EMBL/GenBank/DDBJ whole genome shotgun (WGS) entry which is preliminary data.</text>
</comment>
<dbReference type="EMBL" id="VSSQ01013610">
    <property type="protein sequence ID" value="MPM51875.1"/>
    <property type="molecule type" value="Genomic_DNA"/>
</dbReference>
<name>A0A645AF90_9ZZZZ</name>
<proteinExistence type="predicted"/>
<dbReference type="AlphaFoldDB" id="A0A645AF90"/>
<protein>
    <submittedName>
        <fullName evidence="1">Uncharacterized protein</fullName>
    </submittedName>
</protein>